<reference evidence="4" key="1">
    <citation type="journal article" date="2019" name="Int. J. Syst. Evol. Microbiol.">
        <title>The Global Catalogue of Microorganisms (GCM) 10K type strain sequencing project: providing services to taxonomists for standard genome sequencing and annotation.</title>
        <authorList>
            <consortium name="The Broad Institute Genomics Platform"/>
            <consortium name="The Broad Institute Genome Sequencing Center for Infectious Disease"/>
            <person name="Wu L."/>
            <person name="Ma J."/>
        </authorList>
    </citation>
    <scope>NUCLEOTIDE SEQUENCE [LARGE SCALE GENOMIC DNA]</scope>
    <source>
        <strain evidence="4">JCM 17459</strain>
    </source>
</reference>
<dbReference type="SUPFAM" id="SSF51658">
    <property type="entry name" value="Xylose isomerase-like"/>
    <property type="match status" value="1"/>
</dbReference>
<comment type="caution">
    <text evidence="3">The sequence shown here is derived from an EMBL/GenBank/DDBJ whole genome shotgun (WGS) entry which is preliminary data.</text>
</comment>
<dbReference type="InterPro" id="IPR050312">
    <property type="entry name" value="IolE/XylAMocC-like"/>
</dbReference>
<name>A0ABP8EVA8_9MICO</name>
<sequence length="284" mass="30962">MTPAIPVGLSTSSVYPGGVGETFALAKQLGYDGVEVMVLRDPDSQDERRLRELSDAHELPVLSIHAPTLLLTQGVWGNDPWDKVDRATELAHDVGAGVVVLHPPFRWQRSYAEHFVGAVAERERLDGMRLAVENMFPWRARSKKRERTMQAYLPGWDPLEHDYRSVTLDLSHTATAGMDADAALAMADELGDRLAHLHLADGTASFMDEHLVPGQGEQPCADVLHMLGARGFDGAVVVEVNTRKMSAVGRRAALADSLTFAREHLAAGEASRTGAPAEDWPEEG</sequence>
<dbReference type="PANTHER" id="PTHR12110">
    <property type="entry name" value="HYDROXYPYRUVATE ISOMERASE"/>
    <property type="match status" value="1"/>
</dbReference>
<dbReference type="RefSeq" id="WP_345040901.1">
    <property type="nucleotide sequence ID" value="NZ_BAABBA010000009.1"/>
</dbReference>
<dbReference type="Gene3D" id="3.20.20.150">
    <property type="entry name" value="Divalent-metal-dependent TIM barrel enzymes"/>
    <property type="match status" value="1"/>
</dbReference>
<dbReference type="Pfam" id="PF01261">
    <property type="entry name" value="AP_endonuc_2"/>
    <property type="match status" value="1"/>
</dbReference>
<evidence type="ECO:0000259" key="2">
    <source>
        <dbReference type="Pfam" id="PF01261"/>
    </source>
</evidence>
<evidence type="ECO:0000313" key="3">
    <source>
        <dbReference type="EMBL" id="GAA4287806.1"/>
    </source>
</evidence>
<organism evidence="3 4">
    <name type="scientific">Georgenia daeguensis</name>
    <dbReference type="NCBI Taxonomy" id="908355"/>
    <lineage>
        <taxon>Bacteria</taxon>
        <taxon>Bacillati</taxon>
        <taxon>Actinomycetota</taxon>
        <taxon>Actinomycetes</taxon>
        <taxon>Micrococcales</taxon>
        <taxon>Bogoriellaceae</taxon>
        <taxon>Georgenia</taxon>
    </lineage>
</organism>
<dbReference type="Proteomes" id="UP001499841">
    <property type="component" value="Unassembled WGS sequence"/>
</dbReference>
<evidence type="ECO:0000313" key="4">
    <source>
        <dbReference type="Proteomes" id="UP001499841"/>
    </source>
</evidence>
<feature type="domain" description="Xylose isomerase-like TIM barrel" evidence="2">
    <location>
        <begin position="23"/>
        <end position="263"/>
    </location>
</feature>
<evidence type="ECO:0000256" key="1">
    <source>
        <dbReference type="ARBA" id="ARBA00023277"/>
    </source>
</evidence>
<accession>A0ABP8EVA8</accession>
<dbReference type="InterPro" id="IPR036237">
    <property type="entry name" value="Xyl_isomerase-like_sf"/>
</dbReference>
<proteinExistence type="predicted"/>
<dbReference type="EMBL" id="BAABBA010000009">
    <property type="protein sequence ID" value="GAA4287806.1"/>
    <property type="molecule type" value="Genomic_DNA"/>
</dbReference>
<gene>
    <name evidence="3" type="ORF">GCM10022262_21650</name>
</gene>
<keyword evidence="3" id="KW-0413">Isomerase</keyword>
<keyword evidence="1" id="KW-0119">Carbohydrate metabolism</keyword>
<dbReference type="InterPro" id="IPR013022">
    <property type="entry name" value="Xyl_isomerase-like_TIM-brl"/>
</dbReference>
<protein>
    <submittedName>
        <fullName evidence="3">Sugar phosphate isomerase/epimerase</fullName>
    </submittedName>
</protein>
<keyword evidence="4" id="KW-1185">Reference proteome</keyword>
<dbReference type="GO" id="GO:0016853">
    <property type="term" value="F:isomerase activity"/>
    <property type="evidence" value="ECO:0007669"/>
    <property type="project" value="UniProtKB-KW"/>
</dbReference>
<dbReference type="PANTHER" id="PTHR12110:SF47">
    <property type="match status" value="1"/>
</dbReference>